<evidence type="ECO:0000313" key="2">
    <source>
        <dbReference type="EMBL" id="CAF1559802.1"/>
    </source>
</evidence>
<dbReference type="Proteomes" id="UP000663870">
    <property type="component" value="Unassembled WGS sequence"/>
</dbReference>
<dbReference type="AlphaFoldDB" id="A0A815XNQ8"/>
<keyword evidence="5" id="KW-1185">Reference proteome</keyword>
<evidence type="ECO:0000313" key="3">
    <source>
        <dbReference type="EMBL" id="CAF1676602.1"/>
    </source>
</evidence>
<comment type="caution">
    <text evidence="2">The sequence shown here is derived from an EMBL/GenBank/DDBJ whole genome shotgun (WGS) entry which is preliminary data.</text>
</comment>
<protein>
    <recommendedName>
        <fullName evidence="1">DNA-dependent protein kinase catalytic subunit CC3 domain-containing protein</fullName>
    </recommendedName>
</protein>
<dbReference type="GO" id="GO:0006303">
    <property type="term" value="P:double-strand break repair via nonhomologous end joining"/>
    <property type="evidence" value="ECO:0007669"/>
    <property type="project" value="InterPro"/>
</dbReference>
<dbReference type="Proteomes" id="UP000663854">
    <property type="component" value="Unassembled WGS sequence"/>
</dbReference>
<name>A0A815XNQ8_9BILA</name>
<evidence type="ECO:0000259" key="1">
    <source>
        <dbReference type="Pfam" id="PF08163"/>
    </source>
</evidence>
<dbReference type="EMBL" id="CAJNOH010014950">
    <property type="protein sequence ID" value="CAF1559802.1"/>
    <property type="molecule type" value="Genomic_DNA"/>
</dbReference>
<gene>
    <name evidence="3" type="ORF">JXQ802_LOCUS58472</name>
    <name evidence="2" type="ORF">PYM288_LOCUS41840</name>
</gene>
<dbReference type="EMBL" id="CAJNOL010016869">
    <property type="protein sequence ID" value="CAF1676602.1"/>
    <property type="molecule type" value="Genomic_DNA"/>
</dbReference>
<feature type="non-terminal residue" evidence="2">
    <location>
        <position position="1"/>
    </location>
</feature>
<dbReference type="Pfam" id="PF08163">
    <property type="entry name" value="DNAPKcs_CC3"/>
    <property type="match status" value="1"/>
</dbReference>
<evidence type="ECO:0000313" key="4">
    <source>
        <dbReference type="Proteomes" id="UP000663854"/>
    </source>
</evidence>
<reference evidence="2" key="1">
    <citation type="submission" date="2021-02" db="EMBL/GenBank/DDBJ databases">
        <authorList>
            <person name="Nowell W R."/>
        </authorList>
    </citation>
    <scope>NUCLEOTIDE SEQUENCE</scope>
</reference>
<accession>A0A815XNQ8</accession>
<sequence>MYLLLLIDKQLNLTFKICLLDLLAFFASIDTDENLNEDKRQKWSNDLCCTQEYHEYQAAIRKILSAFELSSSFILFELLIWMLCCEQHHIFEEEILLSISRYVINLNNYIKQTNLLDYIYSIIYVIDELDAKLDLTSQTLISMLINKVCTYRLLNHMYTILNKDDIFDEARKFLNVEIPIPAIQIGPTFDDKELTKHIITRARTQFVDGRLMKSMDVMLAGINTNDKQIKLHLIHSLAASSFNCLISLLIYTQTEALLYKTFIFDANPAK</sequence>
<organism evidence="2 4">
    <name type="scientific">Rotaria sordida</name>
    <dbReference type="NCBI Taxonomy" id="392033"/>
    <lineage>
        <taxon>Eukaryota</taxon>
        <taxon>Metazoa</taxon>
        <taxon>Spiralia</taxon>
        <taxon>Gnathifera</taxon>
        <taxon>Rotifera</taxon>
        <taxon>Eurotatoria</taxon>
        <taxon>Bdelloidea</taxon>
        <taxon>Philodinida</taxon>
        <taxon>Philodinidae</taxon>
        <taxon>Rotaria</taxon>
    </lineage>
</organism>
<evidence type="ECO:0000313" key="5">
    <source>
        <dbReference type="Proteomes" id="UP000663870"/>
    </source>
</evidence>
<feature type="domain" description="DNA-dependent protein kinase catalytic subunit CC3" evidence="1">
    <location>
        <begin position="118"/>
        <end position="270"/>
    </location>
</feature>
<dbReference type="GO" id="GO:0005634">
    <property type="term" value="C:nucleus"/>
    <property type="evidence" value="ECO:0007669"/>
    <property type="project" value="InterPro"/>
</dbReference>
<proteinExistence type="predicted"/>
<dbReference type="InterPro" id="IPR012582">
    <property type="entry name" value="DNAPKcs_CC3"/>
</dbReference>